<organism evidence="3 4">
    <name type="scientific">Strongylocentrotus purpuratus</name>
    <name type="common">Purple sea urchin</name>
    <dbReference type="NCBI Taxonomy" id="7668"/>
    <lineage>
        <taxon>Eukaryota</taxon>
        <taxon>Metazoa</taxon>
        <taxon>Echinodermata</taxon>
        <taxon>Eleutherozoa</taxon>
        <taxon>Echinozoa</taxon>
        <taxon>Echinoidea</taxon>
        <taxon>Euechinoidea</taxon>
        <taxon>Echinacea</taxon>
        <taxon>Camarodonta</taxon>
        <taxon>Echinidea</taxon>
        <taxon>Strongylocentrotidae</taxon>
        <taxon>Strongylocentrotus</taxon>
    </lineage>
</organism>
<feature type="compositionally biased region" description="Polar residues" evidence="1">
    <location>
        <begin position="8"/>
        <end position="19"/>
    </location>
</feature>
<keyword evidence="4" id="KW-1185">Reference proteome</keyword>
<evidence type="ECO:0000313" key="4">
    <source>
        <dbReference type="Proteomes" id="UP000007110"/>
    </source>
</evidence>
<reference evidence="3" key="2">
    <citation type="submission" date="2021-01" db="UniProtKB">
        <authorList>
            <consortium name="EnsemblMetazoa"/>
        </authorList>
    </citation>
    <scope>IDENTIFICATION</scope>
</reference>
<dbReference type="Proteomes" id="UP000007110">
    <property type="component" value="Unassembled WGS sequence"/>
</dbReference>
<dbReference type="EnsemblMetazoa" id="XM_030983660">
    <property type="protein sequence ID" value="XP_030839520"/>
    <property type="gene ID" value="LOC115923248"/>
</dbReference>
<feature type="region of interest" description="Disordered" evidence="1">
    <location>
        <begin position="1"/>
        <end position="120"/>
    </location>
</feature>
<dbReference type="InterPro" id="IPR001304">
    <property type="entry name" value="C-type_lectin-like"/>
</dbReference>
<dbReference type="Pfam" id="PF00059">
    <property type="entry name" value="Lectin_C"/>
    <property type="match status" value="1"/>
</dbReference>
<dbReference type="RefSeq" id="XP_030839520.1">
    <property type="nucleotide sequence ID" value="XM_030983660.1"/>
</dbReference>
<dbReference type="InterPro" id="IPR016187">
    <property type="entry name" value="CTDL_fold"/>
</dbReference>
<reference evidence="4" key="1">
    <citation type="submission" date="2015-02" db="EMBL/GenBank/DDBJ databases">
        <title>Genome sequencing for Strongylocentrotus purpuratus.</title>
        <authorList>
            <person name="Murali S."/>
            <person name="Liu Y."/>
            <person name="Vee V."/>
            <person name="English A."/>
            <person name="Wang M."/>
            <person name="Skinner E."/>
            <person name="Han Y."/>
            <person name="Muzny D.M."/>
            <person name="Worley K.C."/>
            <person name="Gibbs R.A."/>
        </authorList>
    </citation>
    <scope>NUCLEOTIDE SEQUENCE</scope>
</reference>
<accession>A0A7M7NUF6</accession>
<feature type="compositionally biased region" description="Low complexity" evidence="1">
    <location>
        <begin position="67"/>
        <end position="88"/>
    </location>
</feature>
<feature type="domain" description="C-type lectin" evidence="2">
    <location>
        <begin position="114"/>
        <end position="156"/>
    </location>
</feature>
<dbReference type="InterPro" id="IPR016186">
    <property type="entry name" value="C-type_lectin-like/link_sf"/>
</dbReference>
<name>A0A7M7NUF6_STRPU</name>
<dbReference type="OrthoDB" id="6133475at2759"/>
<feature type="compositionally biased region" description="Polar residues" evidence="1">
    <location>
        <begin position="98"/>
        <end position="120"/>
    </location>
</feature>
<evidence type="ECO:0000256" key="1">
    <source>
        <dbReference type="SAM" id="MobiDB-lite"/>
    </source>
</evidence>
<feature type="compositionally biased region" description="Polar residues" evidence="1">
    <location>
        <begin position="41"/>
        <end position="61"/>
    </location>
</feature>
<evidence type="ECO:0000313" key="3">
    <source>
        <dbReference type="EnsemblMetazoa" id="XP_030839520"/>
    </source>
</evidence>
<dbReference type="GeneID" id="115923248"/>
<proteinExistence type="predicted"/>
<dbReference type="SUPFAM" id="SSF56436">
    <property type="entry name" value="C-type lectin-like"/>
    <property type="match status" value="1"/>
</dbReference>
<dbReference type="InParanoid" id="A0A7M7NUF6"/>
<dbReference type="KEGG" id="spu:115923248"/>
<dbReference type="Gene3D" id="3.10.100.10">
    <property type="entry name" value="Mannose-Binding Protein A, subunit A"/>
    <property type="match status" value="1"/>
</dbReference>
<sequence length="177" mass="19534">MTERSDTKTSQNTTTSESVITEAKTKSEPSPTAMMLERSDATISQETPTSKSVESSTTDATSKPMKSPRTTMSDTTTSQETTPSESVTAEARTKSEPIPTTTMTERSDATTSQENPTSTCSQYGSHLVFIESQEEQDFIVENIKEDHWIGLTGSNRSDARALFIFTFKRVEDNHIDD</sequence>
<dbReference type="AlphaFoldDB" id="A0A7M7NUF6"/>
<evidence type="ECO:0000259" key="2">
    <source>
        <dbReference type="Pfam" id="PF00059"/>
    </source>
</evidence>
<protein>
    <recommendedName>
        <fullName evidence="2">C-type lectin domain-containing protein</fullName>
    </recommendedName>
</protein>